<sequence length="213" mass="24958">MSLINFREYSELINQIGKQLEETLIPITIAQNQMEQAFKPFINFQDRMAETLVPIINIQKNISKMFEPIYSIFEKYNDMIQVFSDNILKSIQAQQDILIDIMDIDPKLMVKSVSDESSKAITQISSETINKFDFYDYPEEISESRETAIEISRQKSQLTWEQIMTIITFIITVIMFIQAQMPNKQLTNLEDSVQQLIEIEIEELNILKKQLDE</sequence>
<evidence type="ECO:0000256" key="1">
    <source>
        <dbReference type="SAM" id="Phobius"/>
    </source>
</evidence>
<protein>
    <submittedName>
        <fullName evidence="2">Uncharacterized protein</fullName>
    </submittedName>
</protein>
<keyword evidence="1" id="KW-0812">Transmembrane</keyword>
<name>A0A844FJW0_9FIRM</name>
<keyword evidence="1" id="KW-0472">Membrane</keyword>
<dbReference type="Proteomes" id="UP000462760">
    <property type="component" value="Unassembled WGS sequence"/>
</dbReference>
<keyword evidence="1" id="KW-1133">Transmembrane helix</keyword>
<dbReference type="RefSeq" id="WP_154484942.1">
    <property type="nucleotide sequence ID" value="NZ_VULR01000020.1"/>
</dbReference>
<dbReference type="AlphaFoldDB" id="A0A844FJW0"/>
<comment type="caution">
    <text evidence="2">The sequence shown here is derived from an EMBL/GenBank/DDBJ whole genome shotgun (WGS) entry which is preliminary data.</text>
</comment>
<dbReference type="EMBL" id="VULR01000020">
    <property type="protein sequence ID" value="MSS44269.1"/>
    <property type="molecule type" value="Genomic_DNA"/>
</dbReference>
<proteinExistence type="predicted"/>
<accession>A0A844FJW0</accession>
<organism evidence="2 3">
    <name type="scientific">Anaerosalibacter bizertensis</name>
    <dbReference type="NCBI Taxonomy" id="932217"/>
    <lineage>
        <taxon>Bacteria</taxon>
        <taxon>Bacillati</taxon>
        <taxon>Bacillota</taxon>
        <taxon>Tissierellia</taxon>
        <taxon>Tissierellales</taxon>
        <taxon>Sporanaerobacteraceae</taxon>
        <taxon>Anaerosalibacter</taxon>
    </lineage>
</organism>
<feature type="transmembrane region" description="Helical" evidence="1">
    <location>
        <begin position="163"/>
        <end position="181"/>
    </location>
</feature>
<gene>
    <name evidence="2" type="ORF">FYJ27_11220</name>
</gene>
<evidence type="ECO:0000313" key="3">
    <source>
        <dbReference type="Proteomes" id="UP000462760"/>
    </source>
</evidence>
<reference evidence="2 3" key="1">
    <citation type="submission" date="2019-08" db="EMBL/GenBank/DDBJ databases">
        <title>In-depth cultivation of the pig gut microbiome towards novel bacterial diversity and tailored functional studies.</title>
        <authorList>
            <person name="Wylensek D."/>
            <person name="Hitch T.C.A."/>
            <person name="Clavel T."/>
        </authorList>
    </citation>
    <scope>NUCLEOTIDE SEQUENCE [LARGE SCALE GENOMIC DNA]</scope>
    <source>
        <strain evidence="2 3">Med78-601-WT-4W-RMD-3</strain>
    </source>
</reference>
<evidence type="ECO:0000313" key="2">
    <source>
        <dbReference type="EMBL" id="MSS44269.1"/>
    </source>
</evidence>